<accession>A0ABT8R6B7</accession>
<evidence type="ECO:0000313" key="3">
    <source>
        <dbReference type="Proteomes" id="UP001168528"/>
    </source>
</evidence>
<dbReference type="Proteomes" id="UP001168528">
    <property type="component" value="Unassembled WGS sequence"/>
</dbReference>
<evidence type="ECO:0000259" key="1">
    <source>
        <dbReference type="Pfam" id="PF13349"/>
    </source>
</evidence>
<keyword evidence="3" id="KW-1185">Reference proteome</keyword>
<sequence length="275" mass="29909">MHTFFFLPLLLMGLFSYNQFWITGTKTTQIQAQQKEYKIRFSSTGNRKVVLKIDKCDIDITGYDGDEVIISATGEFDATPPERAKGLKALYRTGEDNTGLGLAVSQENNTITINKITNRGEPAYVVKVPRKISLVFEEVNHHGHEITISGIEGDIKVESKSSAIRLTDIKGSVEASSIGGDINVEFTSLSQENPSSFKVVGSTIDVLLPSNTKADIRMKSISGEIYTDFDLALNESKDGLKKVAGGNVVEGKANGGGVALNLESIGSDIFIRKKK</sequence>
<dbReference type="InterPro" id="IPR025164">
    <property type="entry name" value="Toastrack_DUF4097"/>
</dbReference>
<feature type="domain" description="DUF4097" evidence="1">
    <location>
        <begin position="145"/>
        <end position="237"/>
    </location>
</feature>
<gene>
    <name evidence="2" type="ORF">Q0590_15375</name>
</gene>
<proteinExistence type="predicted"/>
<reference evidence="2" key="1">
    <citation type="submission" date="2023-07" db="EMBL/GenBank/DDBJ databases">
        <title>The genome sequence of Rhodocytophaga aerolata KACC 12507.</title>
        <authorList>
            <person name="Zhang X."/>
        </authorList>
    </citation>
    <scope>NUCLEOTIDE SEQUENCE</scope>
    <source>
        <strain evidence="2">KACC 12507</strain>
    </source>
</reference>
<evidence type="ECO:0000313" key="2">
    <source>
        <dbReference type="EMBL" id="MDO1447650.1"/>
    </source>
</evidence>
<protein>
    <recommendedName>
        <fullName evidence="1">DUF4097 domain-containing protein</fullName>
    </recommendedName>
</protein>
<comment type="caution">
    <text evidence="2">The sequence shown here is derived from an EMBL/GenBank/DDBJ whole genome shotgun (WGS) entry which is preliminary data.</text>
</comment>
<dbReference type="Pfam" id="PF13349">
    <property type="entry name" value="DUF4097"/>
    <property type="match status" value="1"/>
</dbReference>
<dbReference type="EMBL" id="JAUKPO010000008">
    <property type="protein sequence ID" value="MDO1447650.1"/>
    <property type="molecule type" value="Genomic_DNA"/>
</dbReference>
<name>A0ABT8R6B7_9BACT</name>
<organism evidence="2 3">
    <name type="scientific">Rhodocytophaga aerolata</name>
    <dbReference type="NCBI Taxonomy" id="455078"/>
    <lineage>
        <taxon>Bacteria</taxon>
        <taxon>Pseudomonadati</taxon>
        <taxon>Bacteroidota</taxon>
        <taxon>Cytophagia</taxon>
        <taxon>Cytophagales</taxon>
        <taxon>Rhodocytophagaceae</taxon>
        <taxon>Rhodocytophaga</taxon>
    </lineage>
</organism>
<dbReference type="RefSeq" id="WP_302038455.1">
    <property type="nucleotide sequence ID" value="NZ_JAUKPO010000008.1"/>
</dbReference>